<dbReference type="PANTHER" id="PTHR13593:SF140">
    <property type="entry name" value="PLC-LIKE PHOSPHODIESTERASE"/>
    <property type="match status" value="1"/>
</dbReference>
<dbReference type="InterPro" id="IPR051057">
    <property type="entry name" value="PI-PLC_domain"/>
</dbReference>
<proteinExistence type="predicted"/>
<dbReference type="AlphaFoldDB" id="A0A9W7ZMB9"/>
<keyword evidence="2" id="KW-0472">Membrane</keyword>
<organism evidence="3 4">
    <name type="scientific">Mycoemilia scoparia</name>
    <dbReference type="NCBI Taxonomy" id="417184"/>
    <lineage>
        <taxon>Eukaryota</taxon>
        <taxon>Fungi</taxon>
        <taxon>Fungi incertae sedis</taxon>
        <taxon>Zoopagomycota</taxon>
        <taxon>Kickxellomycotina</taxon>
        <taxon>Kickxellomycetes</taxon>
        <taxon>Kickxellales</taxon>
        <taxon>Kickxellaceae</taxon>
        <taxon>Mycoemilia</taxon>
    </lineage>
</organism>
<keyword evidence="2" id="KW-0812">Transmembrane</keyword>
<dbReference type="Proteomes" id="UP001150538">
    <property type="component" value="Unassembled WGS sequence"/>
</dbReference>
<feature type="transmembrane region" description="Helical" evidence="2">
    <location>
        <begin position="374"/>
        <end position="394"/>
    </location>
</feature>
<evidence type="ECO:0008006" key="5">
    <source>
        <dbReference type="Google" id="ProtNLM"/>
    </source>
</evidence>
<dbReference type="OrthoDB" id="7984201at2759"/>
<dbReference type="GO" id="GO:0008081">
    <property type="term" value="F:phosphoric diester hydrolase activity"/>
    <property type="evidence" value="ECO:0007669"/>
    <property type="project" value="InterPro"/>
</dbReference>
<name>A0A9W7ZMB9_9FUNG</name>
<evidence type="ECO:0000256" key="1">
    <source>
        <dbReference type="SAM" id="MobiDB-lite"/>
    </source>
</evidence>
<feature type="region of interest" description="Disordered" evidence="1">
    <location>
        <begin position="1"/>
        <end position="22"/>
    </location>
</feature>
<dbReference type="EMBL" id="JANBPU010000451">
    <property type="protein sequence ID" value="KAJ1911416.1"/>
    <property type="molecule type" value="Genomic_DNA"/>
</dbReference>
<reference evidence="3" key="1">
    <citation type="submission" date="2022-07" db="EMBL/GenBank/DDBJ databases">
        <title>Phylogenomic reconstructions and comparative analyses of Kickxellomycotina fungi.</title>
        <authorList>
            <person name="Reynolds N.K."/>
            <person name="Stajich J.E."/>
            <person name="Barry K."/>
            <person name="Grigoriev I.V."/>
            <person name="Crous P."/>
            <person name="Smith M.E."/>
        </authorList>
    </citation>
    <scope>NUCLEOTIDE SEQUENCE</scope>
    <source>
        <strain evidence="3">NBRC 100468</strain>
    </source>
</reference>
<dbReference type="Pfam" id="PF26146">
    <property type="entry name" value="PI-PLC_X"/>
    <property type="match status" value="2"/>
</dbReference>
<dbReference type="SUPFAM" id="SSF51695">
    <property type="entry name" value="PLC-like phosphodiesterases"/>
    <property type="match status" value="1"/>
</dbReference>
<evidence type="ECO:0000256" key="2">
    <source>
        <dbReference type="SAM" id="Phobius"/>
    </source>
</evidence>
<sequence length="397" mass="45270">MASIINNTFGQETHPRLDKNDTANIPYPCNGYKSLCQKRYDQVSSLCTHNSFAYKKISPLSNQDLDFSAQLESGVRAFMLDLHKPALTQVENFIDGLGKEIFGEKREYGASDQAENNTSGRNAIHLCHANCVLLDMGRLYTHLETFKKFLDDNPREIITFIIENFDDFPATRIEKDFQRSGLDKYVFTPKSEAQNQDGTYSWDTLESMINADKRLVVFTDKGADTKSVKWLLPEWEYVTETPFKNIINKTELSCDADRPADHGMHPLYVLNHFSYKESKILNVDFSVPQPKEEVEKSKFNDIESFRKHISVCKQKWGDATIPNYLAVDWFEVGDGLQAVAEINGVSDEERIHPGHGKYGEADSSGVSIGAHNQMYQMCSIYTVIYLILYFLVALKFI</sequence>
<dbReference type="InterPro" id="IPR017946">
    <property type="entry name" value="PLC-like_Pdiesterase_TIM-brl"/>
</dbReference>
<keyword evidence="4" id="KW-1185">Reference proteome</keyword>
<evidence type="ECO:0000313" key="3">
    <source>
        <dbReference type="EMBL" id="KAJ1911416.1"/>
    </source>
</evidence>
<gene>
    <name evidence="3" type="ORF">H4219_005947</name>
</gene>
<dbReference type="Gene3D" id="3.20.20.190">
    <property type="entry name" value="Phosphatidylinositol (PI) phosphodiesterase"/>
    <property type="match status" value="1"/>
</dbReference>
<protein>
    <recommendedName>
        <fullName evidence="5">PLC-like phosphodiesterase</fullName>
    </recommendedName>
</protein>
<dbReference type="PANTHER" id="PTHR13593">
    <property type="match status" value="1"/>
</dbReference>
<comment type="caution">
    <text evidence="3">The sequence shown here is derived from an EMBL/GenBank/DDBJ whole genome shotgun (WGS) entry which is preliminary data.</text>
</comment>
<keyword evidence="2" id="KW-1133">Transmembrane helix</keyword>
<feature type="compositionally biased region" description="Polar residues" evidence="1">
    <location>
        <begin position="1"/>
        <end position="11"/>
    </location>
</feature>
<accession>A0A9W7ZMB9</accession>
<dbReference type="GO" id="GO:0006629">
    <property type="term" value="P:lipid metabolic process"/>
    <property type="evidence" value="ECO:0007669"/>
    <property type="project" value="InterPro"/>
</dbReference>
<evidence type="ECO:0000313" key="4">
    <source>
        <dbReference type="Proteomes" id="UP001150538"/>
    </source>
</evidence>